<dbReference type="Gene3D" id="3.40.50.12780">
    <property type="entry name" value="N-terminal domain of ligase-like"/>
    <property type="match status" value="1"/>
</dbReference>
<dbReference type="EMBL" id="KV878889">
    <property type="protein sequence ID" value="OJJ88227.1"/>
    <property type="molecule type" value="Genomic_DNA"/>
</dbReference>
<evidence type="ECO:0000313" key="4">
    <source>
        <dbReference type="EMBL" id="OJJ88227.1"/>
    </source>
</evidence>
<keyword evidence="5" id="KW-1185">Reference proteome</keyword>
<dbReference type="FunFam" id="3.30.300.30:FF:000007">
    <property type="entry name" value="4-coumarate--CoA ligase 2"/>
    <property type="match status" value="1"/>
</dbReference>
<feature type="domain" description="AMP-binding enzyme C-terminal" evidence="3">
    <location>
        <begin position="446"/>
        <end position="526"/>
    </location>
</feature>
<feature type="domain" description="AMP-dependent synthetase/ligase" evidence="2">
    <location>
        <begin position="29"/>
        <end position="394"/>
    </location>
</feature>
<dbReference type="Pfam" id="PF00501">
    <property type="entry name" value="AMP-binding"/>
    <property type="match status" value="1"/>
</dbReference>
<proteinExistence type="inferred from homology"/>
<dbReference type="PANTHER" id="PTHR24096">
    <property type="entry name" value="LONG-CHAIN-FATTY-ACID--COA LIGASE"/>
    <property type="match status" value="1"/>
</dbReference>
<reference evidence="5" key="1">
    <citation type="journal article" date="2017" name="Genome Biol.">
        <title>Comparative genomics reveals high biological diversity and specific adaptations in the industrially and medically important fungal genus Aspergillus.</title>
        <authorList>
            <person name="de Vries R.P."/>
            <person name="Riley R."/>
            <person name="Wiebenga A."/>
            <person name="Aguilar-Osorio G."/>
            <person name="Amillis S."/>
            <person name="Uchima C.A."/>
            <person name="Anderluh G."/>
            <person name="Asadollahi M."/>
            <person name="Askin M."/>
            <person name="Barry K."/>
            <person name="Battaglia E."/>
            <person name="Bayram O."/>
            <person name="Benocci T."/>
            <person name="Braus-Stromeyer S.A."/>
            <person name="Caldana C."/>
            <person name="Canovas D."/>
            <person name="Cerqueira G.C."/>
            <person name="Chen F."/>
            <person name="Chen W."/>
            <person name="Choi C."/>
            <person name="Clum A."/>
            <person name="Dos Santos R.A."/>
            <person name="Damasio A.R."/>
            <person name="Diallinas G."/>
            <person name="Emri T."/>
            <person name="Fekete E."/>
            <person name="Flipphi M."/>
            <person name="Freyberg S."/>
            <person name="Gallo A."/>
            <person name="Gournas C."/>
            <person name="Habgood R."/>
            <person name="Hainaut M."/>
            <person name="Harispe M.L."/>
            <person name="Henrissat B."/>
            <person name="Hilden K.S."/>
            <person name="Hope R."/>
            <person name="Hossain A."/>
            <person name="Karabika E."/>
            <person name="Karaffa L."/>
            <person name="Karanyi Z."/>
            <person name="Krasevec N."/>
            <person name="Kuo A."/>
            <person name="Kusch H."/>
            <person name="LaButti K."/>
            <person name="Lagendijk E.L."/>
            <person name="Lapidus A."/>
            <person name="Levasseur A."/>
            <person name="Lindquist E."/>
            <person name="Lipzen A."/>
            <person name="Logrieco A.F."/>
            <person name="MacCabe A."/>
            <person name="Maekelae M.R."/>
            <person name="Malavazi I."/>
            <person name="Melin P."/>
            <person name="Meyer V."/>
            <person name="Mielnichuk N."/>
            <person name="Miskei M."/>
            <person name="Molnar A.P."/>
            <person name="Mule G."/>
            <person name="Ngan C.Y."/>
            <person name="Orejas M."/>
            <person name="Orosz E."/>
            <person name="Ouedraogo J.P."/>
            <person name="Overkamp K.M."/>
            <person name="Park H.-S."/>
            <person name="Perrone G."/>
            <person name="Piumi F."/>
            <person name="Punt P.J."/>
            <person name="Ram A.F."/>
            <person name="Ramon A."/>
            <person name="Rauscher S."/>
            <person name="Record E."/>
            <person name="Riano-Pachon D.M."/>
            <person name="Robert V."/>
            <person name="Roehrig J."/>
            <person name="Ruller R."/>
            <person name="Salamov A."/>
            <person name="Salih N.S."/>
            <person name="Samson R.A."/>
            <person name="Sandor E."/>
            <person name="Sanguinetti M."/>
            <person name="Schuetze T."/>
            <person name="Sepcic K."/>
            <person name="Shelest E."/>
            <person name="Sherlock G."/>
            <person name="Sophianopoulou V."/>
            <person name="Squina F.M."/>
            <person name="Sun H."/>
            <person name="Susca A."/>
            <person name="Todd R.B."/>
            <person name="Tsang A."/>
            <person name="Unkles S.E."/>
            <person name="van de Wiele N."/>
            <person name="van Rossen-Uffink D."/>
            <person name="Oliveira J.V."/>
            <person name="Vesth T.C."/>
            <person name="Visser J."/>
            <person name="Yu J.-H."/>
            <person name="Zhou M."/>
            <person name="Andersen M.R."/>
            <person name="Archer D.B."/>
            <person name="Baker S.E."/>
            <person name="Benoit I."/>
            <person name="Brakhage A.A."/>
            <person name="Braus G.H."/>
            <person name="Fischer R."/>
            <person name="Frisvad J.C."/>
            <person name="Goldman G.H."/>
            <person name="Houbraken J."/>
            <person name="Oakley B."/>
            <person name="Pocsi I."/>
            <person name="Scazzocchio C."/>
            <person name="Seiboth B."/>
            <person name="vanKuyk P.A."/>
            <person name="Wortman J."/>
            <person name="Dyer P.S."/>
            <person name="Grigoriev I.V."/>
        </authorList>
    </citation>
    <scope>NUCLEOTIDE SEQUENCE [LARGE SCALE GENOMIC DNA]</scope>
    <source>
        <strain evidence="5">CBS 516.65</strain>
    </source>
</reference>
<dbReference type="InterPro" id="IPR042099">
    <property type="entry name" value="ANL_N_sf"/>
</dbReference>
<dbReference type="RefSeq" id="XP_022404903.1">
    <property type="nucleotide sequence ID" value="XM_022541701.1"/>
</dbReference>
<dbReference type="AlphaFoldDB" id="A0A1L9VWF5"/>
<dbReference type="STRING" id="1160497.A0A1L9VWF5"/>
<dbReference type="SUPFAM" id="SSF56801">
    <property type="entry name" value="Acetyl-CoA synthetase-like"/>
    <property type="match status" value="1"/>
</dbReference>
<dbReference type="Proteomes" id="UP000184300">
    <property type="component" value="Unassembled WGS sequence"/>
</dbReference>
<dbReference type="GeneID" id="34457962"/>
<dbReference type="InterPro" id="IPR045851">
    <property type="entry name" value="AMP-bd_C_sf"/>
</dbReference>
<evidence type="ECO:0000259" key="2">
    <source>
        <dbReference type="Pfam" id="PF00501"/>
    </source>
</evidence>
<evidence type="ECO:0008006" key="6">
    <source>
        <dbReference type="Google" id="ProtNLM"/>
    </source>
</evidence>
<dbReference type="InterPro" id="IPR000873">
    <property type="entry name" value="AMP-dep_synth/lig_dom"/>
</dbReference>
<accession>A0A1L9VWF5</accession>
<evidence type="ECO:0000313" key="5">
    <source>
        <dbReference type="Proteomes" id="UP000184300"/>
    </source>
</evidence>
<dbReference type="InterPro" id="IPR025110">
    <property type="entry name" value="AMP-bd_C"/>
</dbReference>
<gene>
    <name evidence="4" type="ORF">ASPGLDRAFT_140536</name>
</gene>
<comment type="similarity">
    <text evidence="1">Belongs to the ATP-dependent AMP-binding enzyme family.</text>
</comment>
<dbReference type="PANTHER" id="PTHR24096:SF265">
    <property type="entry name" value="ENZYME, PUTATIVE (AFU_ORTHOLOGUE AFUA_5G14270)-RELATED"/>
    <property type="match status" value="1"/>
</dbReference>
<evidence type="ECO:0000256" key="1">
    <source>
        <dbReference type="ARBA" id="ARBA00006432"/>
    </source>
</evidence>
<dbReference type="Gene3D" id="3.30.300.30">
    <property type="match status" value="1"/>
</dbReference>
<dbReference type="GO" id="GO:0016405">
    <property type="term" value="F:CoA-ligase activity"/>
    <property type="evidence" value="ECO:0007669"/>
    <property type="project" value="TreeGrafter"/>
</dbReference>
<dbReference type="CDD" id="cd05911">
    <property type="entry name" value="Firefly_Luc_like"/>
    <property type="match status" value="1"/>
</dbReference>
<organism evidence="4 5">
    <name type="scientific">Aspergillus glaucus CBS 516.65</name>
    <dbReference type="NCBI Taxonomy" id="1160497"/>
    <lineage>
        <taxon>Eukaryota</taxon>
        <taxon>Fungi</taxon>
        <taxon>Dikarya</taxon>
        <taxon>Ascomycota</taxon>
        <taxon>Pezizomycotina</taxon>
        <taxon>Eurotiomycetes</taxon>
        <taxon>Eurotiomycetidae</taxon>
        <taxon>Eurotiales</taxon>
        <taxon>Aspergillaceae</taxon>
        <taxon>Aspergillus</taxon>
        <taxon>Aspergillus subgen. Aspergillus</taxon>
    </lineage>
</organism>
<dbReference type="VEuPathDB" id="FungiDB:ASPGLDRAFT_140536"/>
<dbReference type="OrthoDB" id="6509636at2759"/>
<protein>
    <recommendedName>
        <fullName evidence="6">AMP-dependent synthetase/ligase domain-containing protein</fullName>
    </recommendedName>
</protein>
<dbReference type="GO" id="GO:0019748">
    <property type="term" value="P:secondary metabolic process"/>
    <property type="evidence" value="ECO:0007669"/>
    <property type="project" value="TreeGrafter"/>
</dbReference>
<sequence>MIFEPAEKLHIPTKDLLSYIFDNPKYDQDEPIYRDPANPSRSVSCNQARRLIRQLVAGLQAWGVQKGDCVAIHAFNDIYYSILVLAIVGAGGIFTGTNPSYTPMELEHHFKASEAKFLVSEPEILGSLKSAAQGVGISESNILIFNALGQDVPSGFRSWDNLLKAGEKDWVRFDDLKTTKETTAARLFSSGTTGLPKAVTITHYNMAAQHELVFEVHPRPYRVCRIIATPVFHAAAAPSTHFSTLKSGYIVYIMRRFDLNEYLEAVERYNVTDMFMVPPIAVGILMSPHARARPFLKKLKMAGCGAAPLGRDVQGKFHELMNKEAPFTQVWGMTETSCVAMSFRFPEHDDTGSVGRLIPNLEAKLIDIDGNNISAYNTRGEICVRGPTVTPGYFKNPEANASSFDADGWFKTGDIAYCDEATGKWYIVDRRKELIKVRGFQVAPAELEAVLLLHPQIVDAAVIGISFPESDSEWPRAYIVKRPTEEGQKLTVEDVQKYMKERLAKYKSLTGGVVFVEGVPKNASGKILKKVLKEISKREIEVGMIKPRL</sequence>
<name>A0A1L9VWF5_ASPGL</name>
<dbReference type="Pfam" id="PF13193">
    <property type="entry name" value="AMP-binding_C"/>
    <property type="match status" value="1"/>
</dbReference>
<evidence type="ECO:0000259" key="3">
    <source>
        <dbReference type="Pfam" id="PF13193"/>
    </source>
</evidence>